<evidence type="ECO:0000259" key="7">
    <source>
        <dbReference type="PROSITE" id="PS51061"/>
    </source>
</evidence>
<feature type="domain" description="R3H" evidence="7">
    <location>
        <begin position="140"/>
        <end position="206"/>
    </location>
</feature>
<keyword evidence="4 6" id="KW-0143">Chaperone</keyword>
<gene>
    <name evidence="6" type="primary">khpB</name>
    <name evidence="6" type="synonym">eloR</name>
    <name evidence="8" type="ORF">A6M21_14650</name>
</gene>
<keyword evidence="9" id="KW-1185">Reference proteome</keyword>
<dbReference type="GO" id="GO:0003723">
    <property type="term" value="F:RNA binding"/>
    <property type="evidence" value="ECO:0007669"/>
    <property type="project" value="UniProtKB-UniRule"/>
</dbReference>
<dbReference type="SMART" id="SM00393">
    <property type="entry name" value="R3H"/>
    <property type="match status" value="1"/>
</dbReference>
<dbReference type="GO" id="GO:0009252">
    <property type="term" value="P:peptidoglycan biosynthetic process"/>
    <property type="evidence" value="ECO:0007669"/>
    <property type="project" value="UniProtKB-UniRule"/>
</dbReference>
<dbReference type="PANTHER" id="PTHR35800:SF1">
    <property type="entry name" value="RNA-BINDING PROTEIN KHPB"/>
    <property type="match status" value="1"/>
</dbReference>
<name>A0A1B7LBM5_9FIRM</name>
<dbReference type="SUPFAM" id="SSF82708">
    <property type="entry name" value="R3H domain"/>
    <property type="match status" value="1"/>
</dbReference>
<dbReference type="InterPro" id="IPR001374">
    <property type="entry name" value="R3H_dom"/>
</dbReference>
<dbReference type="Gene3D" id="3.30.300.20">
    <property type="match status" value="1"/>
</dbReference>
<dbReference type="InterPro" id="IPR039247">
    <property type="entry name" value="KhpB"/>
</dbReference>
<evidence type="ECO:0000256" key="6">
    <source>
        <dbReference type="HAMAP-Rule" id="MF_00867"/>
    </source>
</evidence>
<dbReference type="GO" id="GO:0005737">
    <property type="term" value="C:cytoplasm"/>
    <property type="evidence" value="ECO:0007669"/>
    <property type="project" value="UniProtKB-SubCell"/>
</dbReference>
<dbReference type="Pfam" id="PF13083">
    <property type="entry name" value="KH_KhpA-B"/>
    <property type="match status" value="1"/>
</dbReference>
<evidence type="ECO:0000313" key="9">
    <source>
        <dbReference type="Proteomes" id="UP000078532"/>
    </source>
</evidence>
<dbReference type="GO" id="GO:0003677">
    <property type="term" value="F:DNA binding"/>
    <property type="evidence" value="ECO:0007669"/>
    <property type="project" value="UniProtKB-KW"/>
</dbReference>
<dbReference type="CDD" id="cd02414">
    <property type="entry name" value="KH-II_Jag"/>
    <property type="match status" value="1"/>
</dbReference>
<sequence length="208" mass="23618">MEEVERTAKSVDEAVNLALADLGVAKEEVDVTVLEEPSKGLFGILGGKPARVKVAIKDTAARRAGNFLKSLFQAMDIPVELQIEEKDRLLNININGQDVGVLIGRRGETLDSLQYLLNLFVNKNQVQRCRVLLDVEGYRRRREETLERLAWKLADKARQRGRNVVLEPMSAQERRIIHTALQNRDDIYTFSEGEEPYRKIVISPKKHG</sequence>
<dbReference type="InterPro" id="IPR015946">
    <property type="entry name" value="KH_dom-like_a/b"/>
</dbReference>
<dbReference type="OrthoDB" id="9794483at2"/>
<dbReference type="NCBIfam" id="NF041568">
    <property type="entry name" value="Jag_EloR"/>
    <property type="match status" value="1"/>
</dbReference>
<dbReference type="InterPro" id="IPR038247">
    <property type="entry name" value="Jag_N_dom_sf"/>
</dbReference>
<protein>
    <recommendedName>
        <fullName evidence="6">RNA-binding protein KhpB</fullName>
    </recommendedName>
    <alternativeName>
        <fullName evidence="6">RNA-binding protein EloR</fullName>
    </alternativeName>
</protein>
<keyword evidence="3 6" id="KW-0133">Cell shape</keyword>
<keyword evidence="5 6" id="KW-0961">Cell wall biogenesis/degradation</keyword>
<dbReference type="InterPro" id="IPR036867">
    <property type="entry name" value="R3H_dom_sf"/>
</dbReference>
<evidence type="ECO:0000256" key="2">
    <source>
        <dbReference type="ARBA" id="ARBA00022884"/>
    </source>
</evidence>
<comment type="similarity">
    <text evidence="6">Belongs to the KhpB RNA-binding protein family.</text>
</comment>
<dbReference type="STRING" id="1838280.A6M21_14650"/>
<dbReference type="GO" id="GO:0071555">
    <property type="term" value="P:cell wall organization"/>
    <property type="evidence" value="ECO:0007669"/>
    <property type="project" value="UniProtKB-KW"/>
</dbReference>
<comment type="subunit">
    <text evidence="6">Forms a complex with KhpA.</text>
</comment>
<dbReference type="InterPro" id="IPR034079">
    <property type="entry name" value="R3H_KhpB"/>
</dbReference>
<evidence type="ECO:0000313" key="8">
    <source>
        <dbReference type="EMBL" id="OAT79884.1"/>
    </source>
</evidence>
<dbReference type="PROSITE" id="PS51061">
    <property type="entry name" value="R3H"/>
    <property type="match status" value="1"/>
</dbReference>
<dbReference type="Pfam" id="PF01424">
    <property type="entry name" value="R3H"/>
    <property type="match status" value="1"/>
</dbReference>
<dbReference type="CDD" id="cd02644">
    <property type="entry name" value="R3H_jag"/>
    <property type="match status" value="1"/>
</dbReference>
<dbReference type="InterPro" id="IPR038008">
    <property type="entry name" value="Jag_KH"/>
</dbReference>
<proteinExistence type="inferred from homology"/>
<comment type="domain">
    <text evidence="6">Has an N-terminal Jag-N domain and 2 RNA-binding domains (KH and R3H).</text>
</comment>
<dbReference type="Gene3D" id="3.30.1370.50">
    <property type="entry name" value="R3H-like domain"/>
    <property type="match status" value="1"/>
</dbReference>
<dbReference type="EMBL" id="LYVF01000189">
    <property type="protein sequence ID" value="OAT79884.1"/>
    <property type="molecule type" value="Genomic_DNA"/>
</dbReference>
<dbReference type="HAMAP" id="MF_00867">
    <property type="entry name" value="KhpB"/>
    <property type="match status" value="1"/>
</dbReference>
<evidence type="ECO:0000256" key="3">
    <source>
        <dbReference type="ARBA" id="ARBA00022960"/>
    </source>
</evidence>
<comment type="function">
    <text evidence="6">A probable RNA chaperone. Forms a complex with KhpA which binds to cellular RNA and controls its expression. Plays a role in peptidoglycan (PG) homeostasis and cell length regulation.</text>
</comment>
<keyword evidence="8" id="KW-0238">DNA-binding</keyword>
<accession>A0A1B7LBM5</accession>
<dbReference type="Proteomes" id="UP000078532">
    <property type="component" value="Unassembled WGS sequence"/>
</dbReference>
<evidence type="ECO:0000256" key="5">
    <source>
        <dbReference type="ARBA" id="ARBA00023316"/>
    </source>
</evidence>
<dbReference type="Pfam" id="PF14804">
    <property type="entry name" value="Jag_N"/>
    <property type="match status" value="1"/>
</dbReference>
<comment type="subcellular location">
    <subcellularLocation>
        <location evidence="6">Cytoplasm</location>
    </subcellularLocation>
</comment>
<dbReference type="Gene3D" id="3.30.30.80">
    <property type="entry name" value="probable RNA-binding protein from clostridium symbiosum atcc 14940"/>
    <property type="match status" value="1"/>
</dbReference>
<organism evidence="8 9">
    <name type="scientific">Desulfotomaculum copahuensis</name>
    <dbReference type="NCBI Taxonomy" id="1838280"/>
    <lineage>
        <taxon>Bacteria</taxon>
        <taxon>Bacillati</taxon>
        <taxon>Bacillota</taxon>
        <taxon>Clostridia</taxon>
        <taxon>Eubacteriales</taxon>
        <taxon>Desulfotomaculaceae</taxon>
        <taxon>Desulfotomaculum</taxon>
    </lineage>
</organism>
<evidence type="ECO:0000256" key="1">
    <source>
        <dbReference type="ARBA" id="ARBA00022490"/>
    </source>
</evidence>
<keyword evidence="1 6" id="KW-0963">Cytoplasm</keyword>
<dbReference type="InterPro" id="IPR032782">
    <property type="entry name" value="KhpB_N"/>
</dbReference>
<keyword evidence="2 6" id="KW-0694">RNA-binding</keyword>
<dbReference type="AlphaFoldDB" id="A0A1B7LBM5"/>
<evidence type="ECO:0000256" key="4">
    <source>
        <dbReference type="ARBA" id="ARBA00023186"/>
    </source>
</evidence>
<reference evidence="8 9" key="1">
    <citation type="submission" date="2016-04" db="EMBL/GenBank/DDBJ databases">
        <authorList>
            <person name="Evans L.H."/>
            <person name="Alamgir A."/>
            <person name="Owens N."/>
            <person name="Weber N.D."/>
            <person name="Virtaneva K."/>
            <person name="Barbian K."/>
            <person name="Babar A."/>
            <person name="Rosenke K."/>
        </authorList>
    </citation>
    <scope>NUCLEOTIDE SEQUENCE [LARGE SCALE GENOMIC DNA]</scope>
    <source>
        <strain evidence="8 9">LMa1</strain>
    </source>
</reference>
<dbReference type="SMART" id="SM01245">
    <property type="entry name" value="Jag_N"/>
    <property type="match status" value="1"/>
</dbReference>
<comment type="caution">
    <text evidence="8">The sequence shown here is derived from an EMBL/GenBank/DDBJ whole genome shotgun (WGS) entry which is preliminary data.</text>
</comment>
<feature type="region of interest" description="Jag_N domain" evidence="6">
    <location>
        <begin position="5"/>
        <end position="55"/>
    </location>
</feature>
<dbReference type="GO" id="GO:0008360">
    <property type="term" value="P:regulation of cell shape"/>
    <property type="evidence" value="ECO:0007669"/>
    <property type="project" value="UniProtKB-KW"/>
</dbReference>
<dbReference type="PANTHER" id="PTHR35800">
    <property type="entry name" value="PROTEIN JAG"/>
    <property type="match status" value="1"/>
</dbReference>
<dbReference type="RefSeq" id="WP_066670669.1">
    <property type="nucleotide sequence ID" value="NZ_LYVF01000189.1"/>
</dbReference>